<keyword evidence="12" id="KW-0175">Coiled coil</keyword>
<feature type="domain" description="Helicase ATP-binding" evidence="19">
    <location>
        <begin position="960"/>
        <end position="1129"/>
    </location>
</feature>
<keyword evidence="8" id="KW-0378">Hydrolase</keyword>
<evidence type="ECO:0000256" key="7">
    <source>
        <dbReference type="ARBA" id="ARBA00022776"/>
    </source>
</evidence>
<dbReference type="GO" id="GO:0006346">
    <property type="term" value="P:DNA methylation-dependent constitutive heterochromatin formation"/>
    <property type="evidence" value="ECO:0007669"/>
    <property type="project" value="TreeGrafter"/>
</dbReference>
<dbReference type="InterPro" id="IPR000330">
    <property type="entry name" value="SNF2_N"/>
</dbReference>
<dbReference type="GO" id="GO:0016787">
    <property type="term" value="F:hydrolase activity"/>
    <property type="evidence" value="ECO:0007669"/>
    <property type="project" value="UniProtKB-KW"/>
</dbReference>
<dbReference type="PROSITE" id="PS51194">
    <property type="entry name" value="HELICASE_CTER"/>
    <property type="match status" value="1"/>
</dbReference>
<dbReference type="EnsemblMetazoa" id="SMAR009749-RA">
    <property type="protein sequence ID" value="SMAR009749-PA"/>
    <property type="gene ID" value="SMAR009749"/>
</dbReference>
<evidence type="ECO:0000256" key="18">
    <source>
        <dbReference type="SAM" id="MobiDB-lite"/>
    </source>
</evidence>
<keyword evidence="7" id="KW-0498">Mitosis</keyword>
<dbReference type="FunFam" id="3.40.50.10810:FF:000015">
    <property type="entry name" value="lymphoid-specific helicase isoform X1"/>
    <property type="match status" value="1"/>
</dbReference>
<dbReference type="PhylomeDB" id="T1J7U4"/>
<dbReference type="eggNOG" id="KOG0385">
    <property type="taxonomic scope" value="Eukaryota"/>
</dbReference>
<feature type="region of interest" description="Disordered" evidence="18">
    <location>
        <begin position="696"/>
        <end position="730"/>
    </location>
</feature>
<evidence type="ECO:0000256" key="9">
    <source>
        <dbReference type="ARBA" id="ARBA00022806"/>
    </source>
</evidence>
<dbReference type="SUPFAM" id="SSF52540">
    <property type="entry name" value="P-loop containing nucleoside triphosphate hydrolases"/>
    <property type="match status" value="2"/>
</dbReference>
<proteinExistence type="inferred from homology"/>
<dbReference type="FunFam" id="3.40.50.300:FF:000577">
    <property type="entry name" value="lymphoid-specific helicase isoform X1"/>
    <property type="match status" value="1"/>
</dbReference>
<dbReference type="Pfam" id="PF00271">
    <property type="entry name" value="Helicase_C"/>
    <property type="match status" value="1"/>
</dbReference>
<keyword evidence="22" id="KW-1185">Reference proteome</keyword>
<dbReference type="PANTHER" id="PTHR47161">
    <property type="entry name" value="LYMPHOID-SPECIFIC HELICASE"/>
    <property type="match status" value="1"/>
</dbReference>
<dbReference type="GO" id="GO:0051301">
    <property type="term" value="P:cell division"/>
    <property type="evidence" value="ECO:0007669"/>
    <property type="project" value="UniProtKB-KW"/>
</dbReference>
<dbReference type="GO" id="GO:0044027">
    <property type="term" value="P:negative regulation of gene expression via chromosomal CpG island methylation"/>
    <property type="evidence" value="ECO:0007669"/>
    <property type="project" value="TreeGrafter"/>
</dbReference>
<name>T1J7U4_STRMM</name>
<protein>
    <recommendedName>
        <fullName evidence="17">Proliferation-associated SNF2-like protein</fullName>
    </recommendedName>
</protein>
<evidence type="ECO:0000256" key="10">
    <source>
        <dbReference type="ARBA" id="ARBA00022840"/>
    </source>
</evidence>
<evidence type="ECO:0000256" key="13">
    <source>
        <dbReference type="ARBA" id="ARBA00023163"/>
    </source>
</evidence>
<reference evidence="22" key="1">
    <citation type="submission" date="2011-05" db="EMBL/GenBank/DDBJ databases">
        <authorList>
            <person name="Richards S.R."/>
            <person name="Qu J."/>
            <person name="Jiang H."/>
            <person name="Jhangiani S.N."/>
            <person name="Agravi P."/>
            <person name="Goodspeed R."/>
            <person name="Gross S."/>
            <person name="Mandapat C."/>
            <person name="Jackson L."/>
            <person name="Mathew T."/>
            <person name="Pu L."/>
            <person name="Thornton R."/>
            <person name="Saada N."/>
            <person name="Wilczek-Boney K.B."/>
            <person name="Lee S."/>
            <person name="Kovar C."/>
            <person name="Wu Y."/>
            <person name="Scherer S.E."/>
            <person name="Worley K.C."/>
            <person name="Muzny D.M."/>
            <person name="Gibbs R."/>
        </authorList>
    </citation>
    <scope>NUCLEOTIDE SEQUENCE</scope>
    <source>
        <strain evidence="22">Brora</strain>
    </source>
</reference>
<keyword evidence="13" id="KW-0804">Transcription</keyword>
<dbReference type="Gene3D" id="3.40.50.300">
    <property type="entry name" value="P-loop containing nucleotide triphosphate hydrolases"/>
    <property type="match status" value="1"/>
</dbReference>
<feature type="compositionally biased region" description="Polar residues" evidence="18">
    <location>
        <begin position="364"/>
        <end position="374"/>
    </location>
</feature>
<sequence length="1558" mass="176547">MSINDKLSSWDPPVPPWKMEVLLKKQSLLHNGTNSEENDVAKSLKNINADSAVHPHAGLHASESKHKDWEALRSKPGTKYLDSSSSGIHSEQGDEAECIEDYDSQQNIKETRYTSGVNATAKNRMGEEKYLDVKRTQLETVPSPSFSSYSDGFAYENGELEYGPGIVNRLCSRFSNWSKENKGTIRRVASMEHMSSNDVLDGSFEFTGFKKSPRSAMERRLPFKAKRKDVLKKARSMETLSYNEPTNIFVSTKLKSVGFQEKIPSSLLINENVIIIEQPKNGKGLKTDESTNSGSQNTFKRNFSIEENELPKPDMVRTVKKLFESDLCNQQGKNNTLRRETTATQNSNQAKTILNTANNFHSEAASTEGSSKFKNSLPKHKKDGINGKVDSLIASKIQEINVNSSPHTQAQSEKWDQDQIEASTKSCNVLPRVVSAKQKSEDKPIGLIRPISVAATGDEKENLINKAKSAGVNLNSGNNLIETNINEDFVNRKSLRKSNASPDTENTIIFNFTSKPNITPNIRNTESSFSVVRPIVRIDKNSGKLISNIHKDGASGVIFVPGCHNTSSQDFSDDEDTFSYPSGEVKFEGENVSLEKTCFLSRRNKQLKIEFKENNVETFEYPSEDVMLAYYLETHGEELTGEVDNNKIATSSVNNIQYQRNDLNTNLSNNLGDLANYVPSQLNIEKFELGVSRPEPILPVQPKVKPETSSTDDEESFKPASDDQASSWSSSQQDILMLGLLEGTRVSKREINDSLLRIRNPSISIAKKPDDIELMSMEEAFDGSNIENMNCNEEPRGSTQLPMILDVNIRNESKELPMTEKISKDQELELRAARLKQFQQVLSTSKFYTTFLNQCVDQLKETQIAQENSQRPPKRTRINTGQTEKPESPIKLVIRKRVNNKPIENKSDENIDKEEEIYDVSFKEETRKTPSGEEIPNDQPKWLTGAVMRPYQIDGFKWLKTLHANKVNGILADEMGLGKTIQSIALIAQLFEENVYGPHLIIAPLSTLGNWVSEFARFTPLIPTILYHGPQDERNEIWKKFRRRRVKKKLIFPVIITNYDSVLIDRKRFKEISWNYIIIDEGHRLKNPKSQLVQLLNSFTSTNRLLLTGTPLHNNLTELWSLLNFLLPDIFDKLDVFESLFDVSTMGNELSDEKIAADEQQSHIVSMLHDVLSPFLLRRLKSDVELFLPPKKELLVYAPLTQKQQIYYANTVTKNILKILHPETAVEVLPAKRRRKCIHPGLLLNSYLDDKIDEDAIIVKAEEDAREKESELQATYALNQLKKLTYNRIRHQSIMMDLRKCVNHPYLLSHPVDEEGYGLINEDLVLTSGKMLVLDALLPKLKERGHKILLFSQMTRMLDIIQDYCSLRGYSYSILTGRDSLDEREENIKSFCTDPENFLFLISTRAGGLGLNLVAADTVIVYDSDWNPQCDLQAVDRCHRIGQTKPVVIYRFVTANTIDQRIVDRAASKRKLEKLVMHKGNKFKSGVNVKKNFTKAEVLELLKAKDHEGVVESLSTENVFSSRELDVLLDRSAMINATTNAESSEMLKFNHFKVVDEC</sequence>
<evidence type="ECO:0000313" key="22">
    <source>
        <dbReference type="Proteomes" id="UP000014500"/>
    </source>
</evidence>
<keyword evidence="5" id="KW-0132">Cell division</keyword>
<keyword evidence="10" id="KW-0067">ATP-binding</keyword>
<dbReference type="InterPro" id="IPR014001">
    <property type="entry name" value="Helicase_ATP-bd"/>
</dbReference>
<keyword evidence="11" id="KW-0805">Transcription regulation</keyword>
<dbReference type="EMBL" id="JH431944">
    <property type="status" value="NOT_ANNOTATED_CDS"/>
    <property type="molecule type" value="Genomic_DNA"/>
</dbReference>
<evidence type="ECO:0000256" key="11">
    <source>
        <dbReference type="ARBA" id="ARBA00023015"/>
    </source>
</evidence>
<dbReference type="SMART" id="SM00490">
    <property type="entry name" value="HELICc"/>
    <property type="match status" value="1"/>
</dbReference>
<dbReference type="GO" id="GO:0031508">
    <property type="term" value="P:pericentric heterochromatin formation"/>
    <property type="evidence" value="ECO:0007669"/>
    <property type="project" value="TreeGrafter"/>
</dbReference>
<evidence type="ECO:0000256" key="4">
    <source>
        <dbReference type="ARBA" id="ARBA00022553"/>
    </source>
</evidence>
<feature type="region of interest" description="Disordered" evidence="18">
    <location>
        <begin position="364"/>
        <end position="386"/>
    </location>
</feature>
<dbReference type="Proteomes" id="UP000014500">
    <property type="component" value="Unassembled WGS sequence"/>
</dbReference>
<dbReference type="SMART" id="SM00487">
    <property type="entry name" value="DEXDc"/>
    <property type="match status" value="1"/>
</dbReference>
<evidence type="ECO:0000256" key="6">
    <source>
        <dbReference type="ARBA" id="ARBA00022741"/>
    </source>
</evidence>
<keyword evidence="14" id="KW-0539">Nucleus</keyword>
<evidence type="ECO:0000256" key="8">
    <source>
        <dbReference type="ARBA" id="ARBA00022801"/>
    </source>
</evidence>
<dbReference type="GO" id="GO:0004386">
    <property type="term" value="F:helicase activity"/>
    <property type="evidence" value="ECO:0007669"/>
    <property type="project" value="UniProtKB-KW"/>
</dbReference>
<dbReference type="InterPro" id="IPR001650">
    <property type="entry name" value="Helicase_C-like"/>
</dbReference>
<evidence type="ECO:0000256" key="15">
    <source>
        <dbReference type="ARBA" id="ARBA00023306"/>
    </source>
</evidence>
<dbReference type="GO" id="GO:0003682">
    <property type="term" value="F:chromatin binding"/>
    <property type="evidence" value="ECO:0007669"/>
    <property type="project" value="TreeGrafter"/>
</dbReference>
<evidence type="ECO:0000256" key="16">
    <source>
        <dbReference type="ARBA" id="ARBA00053349"/>
    </source>
</evidence>
<dbReference type="STRING" id="126957.T1J7U4"/>
<evidence type="ECO:0000256" key="17">
    <source>
        <dbReference type="ARBA" id="ARBA00081399"/>
    </source>
</evidence>
<dbReference type="PROSITE" id="PS51192">
    <property type="entry name" value="HELICASE_ATP_BIND_1"/>
    <property type="match status" value="1"/>
</dbReference>
<organism evidence="21 22">
    <name type="scientific">Strigamia maritima</name>
    <name type="common">European centipede</name>
    <name type="synonym">Geophilus maritimus</name>
    <dbReference type="NCBI Taxonomy" id="126957"/>
    <lineage>
        <taxon>Eukaryota</taxon>
        <taxon>Metazoa</taxon>
        <taxon>Ecdysozoa</taxon>
        <taxon>Arthropoda</taxon>
        <taxon>Myriapoda</taxon>
        <taxon>Chilopoda</taxon>
        <taxon>Pleurostigmophora</taxon>
        <taxon>Geophilomorpha</taxon>
        <taxon>Linotaeniidae</taxon>
        <taxon>Strigamia</taxon>
    </lineage>
</organism>
<evidence type="ECO:0000259" key="20">
    <source>
        <dbReference type="PROSITE" id="PS51194"/>
    </source>
</evidence>
<comment type="subcellular location">
    <subcellularLocation>
        <location evidence="1">Nucleus</location>
    </subcellularLocation>
</comment>
<dbReference type="GO" id="GO:0005634">
    <property type="term" value="C:nucleus"/>
    <property type="evidence" value="ECO:0007669"/>
    <property type="project" value="UniProtKB-SubCell"/>
</dbReference>
<dbReference type="CDD" id="cd18793">
    <property type="entry name" value="SF2_C_SNF"/>
    <property type="match status" value="1"/>
</dbReference>
<evidence type="ECO:0000256" key="14">
    <source>
        <dbReference type="ARBA" id="ARBA00023242"/>
    </source>
</evidence>
<evidence type="ECO:0000256" key="2">
    <source>
        <dbReference type="ARBA" id="ARBA00007025"/>
    </source>
</evidence>
<evidence type="ECO:0000259" key="19">
    <source>
        <dbReference type="PROSITE" id="PS51192"/>
    </source>
</evidence>
<keyword evidence="4" id="KW-0597">Phosphoprotein</keyword>
<dbReference type="InterPro" id="IPR038718">
    <property type="entry name" value="SNF2-like_sf"/>
</dbReference>
<comment type="function">
    <text evidence="16">Plays an essential role in normal development and survival. Involved in regulation of the expansion or survival of lymphoid cells. Required for de novo or maintenance DNA methylation. May control silencing of the imprinted CDKN1C gene through DNA methylation. May play a role in formation and organization of heterochromatin, implying a functional role in the regulation of transcription and mitosis.</text>
</comment>
<accession>T1J7U4</accession>
<evidence type="ECO:0000256" key="12">
    <source>
        <dbReference type="ARBA" id="ARBA00023054"/>
    </source>
</evidence>
<evidence type="ECO:0000256" key="3">
    <source>
        <dbReference type="ARBA" id="ARBA00022473"/>
    </source>
</evidence>
<dbReference type="InterPro" id="IPR049730">
    <property type="entry name" value="SNF2/RAD54-like_C"/>
</dbReference>
<dbReference type="GO" id="GO:0005721">
    <property type="term" value="C:pericentric heterochromatin"/>
    <property type="evidence" value="ECO:0007669"/>
    <property type="project" value="TreeGrafter"/>
</dbReference>
<dbReference type="GO" id="GO:0005524">
    <property type="term" value="F:ATP binding"/>
    <property type="evidence" value="ECO:0007669"/>
    <property type="project" value="UniProtKB-KW"/>
</dbReference>
<keyword evidence="6" id="KW-0547">Nucleotide-binding</keyword>
<dbReference type="Gene3D" id="3.40.50.10810">
    <property type="entry name" value="Tandem AAA-ATPase domain"/>
    <property type="match status" value="1"/>
</dbReference>
<comment type="similarity">
    <text evidence="2">Belongs to the SNF2/RAD54 helicase family.</text>
</comment>
<evidence type="ECO:0000256" key="1">
    <source>
        <dbReference type="ARBA" id="ARBA00004123"/>
    </source>
</evidence>
<keyword evidence="15" id="KW-0131">Cell cycle</keyword>
<dbReference type="Pfam" id="PF00176">
    <property type="entry name" value="SNF2-rel_dom"/>
    <property type="match status" value="1"/>
</dbReference>
<feature type="domain" description="Helicase C-terminal" evidence="20">
    <location>
        <begin position="1333"/>
        <end position="1483"/>
    </location>
</feature>
<evidence type="ECO:0000256" key="5">
    <source>
        <dbReference type="ARBA" id="ARBA00022618"/>
    </source>
</evidence>
<reference evidence="21" key="2">
    <citation type="submission" date="2015-02" db="UniProtKB">
        <authorList>
            <consortium name="EnsemblMetazoa"/>
        </authorList>
    </citation>
    <scope>IDENTIFICATION</scope>
</reference>
<keyword evidence="3" id="KW-0217">Developmental protein</keyword>
<dbReference type="InterPro" id="IPR027417">
    <property type="entry name" value="P-loop_NTPase"/>
</dbReference>
<dbReference type="HOGENOM" id="CLU_246064_0_0_1"/>
<feature type="region of interest" description="Disordered" evidence="18">
    <location>
        <begin position="865"/>
        <end position="889"/>
    </location>
</feature>
<evidence type="ECO:0000313" key="21">
    <source>
        <dbReference type="EnsemblMetazoa" id="SMAR009749-PA"/>
    </source>
</evidence>
<dbReference type="PANTHER" id="PTHR47161:SF1">
    <property type="entry name" value="LYMPHOID-SPECIFIC HELICASE"/>
    <property type="match status" value="1"/>
</dbReference>
<keyword evidence="9" id="KW-0347">Helicase</keyword>